<evidence type="ECO:0000313" key="1">
    <source>
        <dbReference type="EMBL" id="PRO73950.1"/>
    </source>
</evidence>
<comment type="caution">
    <text evidence="1">The sequence shown here is derived from an EMBL/GenBank/DDBJ whole genome shotgun (WGS) entry which is preliminary data.</text>
</comment>
<dbReference type="OrthoDB" id="6384490at2"/>
<dbReference type="AlphaFoldDB" id="A0A2S9VBX6"/>
<keyword evidence="2" id="KW-1185">Reference proteome</keyword>
<dbReference type="RefSeq" id="WP_105934308.1">
    <property type="nucleotide sequence ID" value="NZ_PVNP01000080.1"/>
</dbReference>
<accession>A0A2S9VBX6</accession>
<dbReference type="SUPFAM" id="SSF52540">
    <property type="entry name" value="P-loop containing nucleoside triphosphate hydrolases"/>
    <property type="match status" value="1"/>
</dbReference>
<dbReference type="InterPro" id="IPR027417">
    <property type="entry name" value="P-loop_NTPase"/>
</dbReference>
<evidence type="ECO:0008006" key="3">
    <source>
        <dbReference type="Google" id="ProtNLM"/>
    </source>
</evidence>
<dbReference type="Gene3D" id="3.40.50.300">
    <property type="entry name" value="P-loop containing nucleotide triphosphate hydrolases"/>
    <property type="match status" value="1"/>
</dbReference>
<evidence type="ECO:0000313" key="2">
    <source>
        <dbReference type="Proteomes" id="UP000238949"/>
    </source>
</evidence>
<name>A0A2S9VBX6_9ALTE</name>
<sequence length="334" mass="38418">MNHTNKPKKKVLIHLGHTKCGSTTIQNFLKIYKQELAEAGYLVPSASKVNVEDQGITAYAGLARSLENYRKHHQLSDFEYNDFDSYFETKLLREINESDAHTVILSHEGLFPRDAKAMQKVVHLLSLFSDDINALVILRRQDRWAISSYNTRLTAHGTANKNILVNDMGGVHGLNYYHKLKEWATALGEHKLTVFAFEDYKDILLPYMDYLNFTPKSYSPLKANPGMSAYSQEIIRMLNVQAKRTGIETSSQVALRKRLRRILPTGLPTLPSKDDIDAYMDNFIQSNLQLKNGFLDENSAFFSDIHEYKRDCNRPLLDEKEVEQWIKKIETLND</sequence>
<dbReference type="EMBL" id="PVNP01000080">
    <property type="protein sequence ID" value="PRO73950.1"/>
    <property type="molecule type" value="Genomic_DNA"/>
</dbReference>
<organism evidence="1 2">
    <name type="scientific">Alteromonas alba</name>
    <dbReference type="NCBI Taxonomy" id="2079529"/>
    <lineage>
        <taxon>Bacteria</taxon>
        <taxon>Pseudomonadati</taxon>
        <taxon>Pseudomonadota</taxon>
        <taxon>Gammaproteobacteria</taxon>
        <taxon>Alteromonadales</taxon>
        <taxon>Alteromonadaceae</taxon>
        <taxon>Alteromonas/Salinimonas group</taxon>
        <taxon>Alteromonas</taxon>
    </lineage>
</organism>
<proteinExistence type="predicted"/>
<protein>
    <recommendedName>
        <fullName evidence="3">Sulfotransferase domain-containing protein</fullName>
    </recommendedName>
</protein>
<gene>
    <name evidence="1" type="ORF">C6Y40_09010</name>
</gene>
<dbReference type="Proteomes" id="UP000238949">
    <property type="component" value="Unassembled WGS sequence"/>
</dbReference>
<reference evidence="2" key="1">
    <citation type="journal article" date="2020" name="Int. J. Syst. Evol. Microbiol.">
        <title>Alteromonas alba sp. nov., a marine bacterium isolated from the seawater of the West Pacific Ocean.</title>
        <authorList>
            <person name="Sun C."/>
            <person name="Wu Y.-H."/>
            <person name="Xamxidin M."/>
            <person name="Cheng H."/>
            <person name="Xu X.-W."/>
        </authorList>
    </citation>
    <scope>NUCLEOTIDE SEQUENCE [LARGE SCALE GENOMIC DNA]</scope>
    <source>
        <strain evidence="2">190</strain>
    </source>
</reference>